<evidence type="ECO:0000313" key="2">
    <source>
        <dbReference type="Proteomes" id="UP000038045"/>
    </source>
</evidence>
<feature type="chain" id="PRO_5005891997" evidence="1">
    <location>
        <begin position="23"/>
        <end position="107"/>
    </location>
</feature>
<sequence>MKRIIILLFFVIITQKHSSSLANETLQNSNNDISNLEKTIKVINETSLDSKFNDSRNKLITILQTNDIPTTKINLINKMMNQTNYSEEEQIQFYKTLTDAVMSSKGN</sequence>
<organism evidence="2 3">
    <name type="scientific">Parastrongyloides trichosuri</name>
    <name type="common">Possum-specific nematode worm</name>
    <dbReference type="NCBI Taxonomy" id="131310"/>
    <lineage>
        <taxon>Eukaryota</taxon>
        <taxon>Metazoa</taxon>
        <taxon>Ecdysozoa</taxon>
        <taxon>Nematoda</taxon>
        <taxon>Chromadorea</taxon>
        <taxon>Rhabditida</taxon>
        <taxon>Tylenchina</taxon>
        <taxon>Panagrolaimomorpha</taxon>
        <taxon>Strongyloidoidea</taxon>
        <taxon>Strongyloididae</taxon>
        <taxon>Parastrongyloides</taxon>
    </lineage>
</organism>
<accession>A0A0N4ZMZ2</accession>
<protein>
    <submittedName>
        <fullName evidence="3">DUF148 domain-containing protein</fullName>
    </submittedName>
</protein>
<dbReference type="WBParaSite" id="PTRK_0000990850.1">
    <property type="protein sequence ID" value="PTRK_0000990850.1"/>
    <property type="gene ID" value="PTRK_0000990850"/>
</dbReference>
<feature type="signal peptide" evidence="1">
    <location>
        <begin position="1"/>
        <end position="22"/>
    </location>
</feature>
<keyword evidence="1" id="KW-0732">Signal</keyword>
<keyword evidence="2" id="KW-1185">Reference proteome</keyword>
<name>A0A0N4ZMZ2_PARTI</name>
<proteinExistence type="predicted"/>
<dbReference type="Proteomes" id="UP000038045">
    <property type="component" value="Unplaced"/>
</dbReference>
<evidence type="ECO:0000256" key="1">
    <source>
        <dbReference type="SAM" id="SignalP"/>
    </source>
</evidence>
<evidence type="ECO:0000313" key="3">
    <source>
        <dbReference type="WBParaSite" id="PTRK_0000990850.1"/>
    </source>
</evidence>
<reference evidence="3" key="1">
    <citation type="submission" date="2017-02" db="UniProtKB">
        <authorList>
            <consortium name="WormBaseParasite"/>
        </authorList>
    </citation>
    <scope>IDENTIFICATION</scope>
</reference>
<dbReference type="AlphaFoldDB" id="A0A0N4ZMZ2"/>